<dbReference type="Pfam" id="PF12706">
    <property type="entry name" value="Lactamase_B_2"/>
    <property type="match status" value="1"/>
</dbReference>
<dbReference type="Proteomes" id="UP001579974">
    <property type="component" value="Unassembled WGS sequence"/>
</dbReference>
<keyword evidence="4" id="KW-1185">Reference proteome</keyword>
<organism evidence="3 4">
    <name type="scientific">Alicyclobacillus fastidiosus</name>
    <dbReference type="NCBI Taxonomy" id="392011"/>
    <lineage>
        <taxon>Bacteria</taxon>
        <taxon>Bacillati</taxon>
        <taxon>Bacillota</taxon>
        <taxon>Bacilli</taxon>
        <taxon>Bacillales</taxon>
        <taxon>Alicyclobacillaceae</taxon>
        <taxon>Alicyclobacillus</taxon>
    </lineage>
</organism>
<protein>
    <submittedName>
        <fullName evidence="3">MBL fold metallo-hydrolase</fullName>
    </submittedName>
</protein>
<dbReference type="Gene3D" id="3.60.15.10">
    <property type="entry name" value="Ribonuclease Z/Hydroxyacylglutathione hydrolase-like"/>
    <property type="match status" value="1"/>
</dbReference>
<feature type="domain" description="Metallo-beta-lactamase" evidence="2">
    <location>
        <begin position="72"/>
        <end position="267"/>
    </location>
</feature>
<proteinExistence type="predicted"/>
<reference evidence="3 4" key="1">
    <citation type="journal article" date="2024" name="Int. J. Mol. Sci.">
        <title>Exploration of Alicyclobacillus spp. Genome in Search of Antibiotic Resistance.</title>
        <authorList>
            <person name="Bucka-Kolendo J."/>
            <person name="Kiousi D.E."/>
            <person name="Dekowska A."/>
            <person name="Mikolajczuk-Szczyrba A."/>
            <person name="Karadedos D.M."/>
            <person name="Michael P."/>
            <person name="Galanis A."/>
            <person name="Sokolowska B."/>
        </authorList>
    </citation>
    <scope>NUCLEOTIDE SEQUENCE [LARGE SCALE GENOMIC DNA]</scope>
    <source>
        <strain evidence="3 4">KKP 3000</strain>
    </source>
</reference>
<keyword evidence="1" id="KW-0472">Membrane</keyword>
<feature type="transmembrane region" description="Helical" evidence="1">
    <location>
        <begin position="6"/>
        <end position="25"/>
    </location>
</feature>
<keyword evidence="1" id="KW-0812">Transmembrane</keyword>
<evidence type="ECO:0000313" key="4">
    <source>
        <dbReference type="Proteomes" id="UP001579974"/>
    </source>
</evidence>
<dbReference type="PANTHER" id="PTHR15032:SF4">
    <property type="entry name" value="N-ACYL-PHOSPHATIDYLETHANOLAMINE-HYDROLYZING PHOSPHOLIPASE D"/>
    <property type="match status" value="1"/>
</dbReference>
<dbReference type="PANTHER" id="PTHR15032">
    <property type="entry name" value="N-ACYL-PHOSPHATIDYLETHANOLAMINE-HYDROLYZING PHOSPHOLIPASE D"/>
    <property type="match status" value="1"/>
</dbReference>
<evidence type="ECO:0000256" key="1">
    <source>
        <dbReference type="SAM" id="Phobius"/>
    </source>
</evidence>
<evidence type="ECO:0000313" key="3">
    <source>
        <dbReference type="EMBL" id="MFB5190414.1"/>
    </source>
</evidence>
<dbReference type="RefSeq" id="WP_275473539.1">
    <property type="nucleotide sequence ID" value="NZ_CP162940.1"/>
</dbReference>
<dbReference type="InterPro" id="IPR024884">
    <property type="entry name" value="NAPE-PLD"/>
</dbReference>
<dbReference type="InterPro" id="IPR036866">
    <property type="entry name" value="RibonucZ/Hydroxyglut_hydro"/>
</dbReference>
<keyword evidence="1" id="KW-1133">Transmembrane helix</keyword>
<name>A0ABV5ADT4_9BACL</name>
<accession>A0ABV5ADT4</accession>
<dbReference type="InterPro" id="IPR001279">
    <property type="entry name" value="Metallo-B-lactamas"/>
</dbReference>
<dbReference type="SUPFAM" id="SSF56281">
    <property type="entry name" value="Metallo-hydrolase/oxidoreductase"/>
    <property type="match status" value="1"/>
</dbReference>
<dbReference type="EMBL" id="JBDXSU010000005">
    <property type="protein sequence ID" value="MFB5190414.1"/>
    <property type="molecule type" value="Genomic_DNA"/>
</dbReference>
<comment type="caution">
    <text evidence="3">The sequence shown here is derived from an EMBL/GenBank/DDBJ whole genome shotgun (WGS) entry which is preliminary data.</text>
</comment>
<evidence type="ECO:0000259" key="2">
    <source>
        <dbReference type="Pfam" id="PF12706"/>
    </source>
</evidence>
<gene>
    <name evidence="3" type="ORF">KKP3000_003860</name>
</gene>
<sequence>MVWLTVVVVVILVVVLAGVLFFTLYRRATSRWPHPPYRSPESSPKPDEWGDDGVYIAWIGHSTLLIRMDGVNIMTDPVFSERVGVRLPLCTIGPRRHVAPALSLAECPPVDVVLLSHAHMDHLDYPSLRHVIGPQTQVVTAANTARLVRRFKPRRVYELEPGQALELDCGVTITGQRVKHWGSRFPWNKDQGYQGYVIERGDWCVFFAGDTAMTSELEAVAKFRPQVTCMPIGAYAPETFQGAHCTPEQAWEMFLDTGAQHLIPIHHDTFVLSQEPLDEPLNRLLRAASGREDVIALTKHGETFRLTRQNF</sequence>
<dbReference type="PIRSF" id="PIRSF038896">
    <property type="entry name" value="NAPE-PLD"/>
    <property type="match status" value="1"/>
</dbReference>